<gene>
    <name evidence="1" type="ORF">L1987_04490</name>
</gene>
<comment type="caution">
    <text evidence="1">The sequence shown here is derived from an EMBL/GenBank/DDBJ whole genome shotgun (WGS) entry which is preliminary data.</text>
</comment>
<reference evidence="1 2" key="2">
    <citation type="journal article" date="2022" name="Mol. Ecol. Resour.">
        <title>The genomes of chicory, endive, great burdock and yacon provide insights into Asteraceae paleo-polyploidization history and plant inulin production.</title>
        <authorList>
            <person name="Fan W."/>
            <person name="Wang S."/>
            <person name="Wang H."/>
            <person name="Wang A."/>
            <person name="Jiang F."/>
            <person name="Liu H."/>
            <person name="Zhao H."/>
            <person name="Xu D."/>
            <person name="Zhang Y."/>
        </authorList>
    </citation>
    <scope>NUCLEOTIDE SEQUENCE [LARGE SCALE GENOMIC DNA]</scope>
    <source>
        <strain evidence="2">cv. Yunnan</strain>
        <tissue evidence="1">Leaves</tissue>
    </source>
</reference>
<proteinExistence type="predicted"/>
<reference evidence="2" key="1">
    <citation type="journal article" date="2022" name="Mol. Ecol. Resour.">
        <title>The genomes of chicory, endive, great burdock and yacon provide insights into Asteraceae palaeo-polyploidization history and plant inulin production.</title>
        <authorList>
            <person name="Fan W."/>
            <person name="Wang S."/>
            <person name="Wang H."/>
            <person name="Wang A."/>
            <person name="Jiang F."/>
            <person name="Liu H."/>
            <person name="Zhao H."/>
            <person name="Xu D."/>
            <person name="Zhang Y."/>
        </authorList>
    </citation>
    <scope>NUCLEOTIDE SEQUENCE [LARGE SCALE GENOMIC DNA]</scope>
    <source>
        <strain evidence="2">cv. Yunnan</strain>
    </source>
</reference>
<evidence type="ECO:0000313" key="1">
    <source>
        <dbReference type="EMBL" id="KAI3823064.1"/>
    </source>
</evidence>
<protein>
    <submittedName>
        <fullName evidence="1">Uncharacterized protein</fullName>
    </submittedName>
</protein>
<dbReference type="EMBL" id="CM042019">
    <property type="protein sequence ID" value="KAI3823064.1"/>
    <property type="molecule type" value="Genomic_DNA"/>
</dbReference>
<keyword evidence="2" id="KW-1185">Reference proteome</keyword>
<accession>A0ACB9JSQ8</accession>
<sequence>MDYSHRRPTLAGILEYQERKSMYPKVKVRQEEEDPPESLRIYFKNFQALSLYDHPSNSLEEKDGYTPAHMGVHISSPDAKISVKAGKVNRKVSEENKSNKKASSVLPPRAVLSSPENDAMHGTKNKNRIKTQEAGFKCQNTHVKCTKSYELEKRRRSWK</sequence>
<organism evidence="1 2">
    <name type="scientific">Smallanthus sonchifolius</name>
    <dbReference type="NCBI Taxonomy" id="185202"/>
    <lineage>
        <taxon>Eukaryota</taxon>
        <taxon>Viridiplantae</taxon>
        <taxon>Streptophyta</taxon>
        <taxon>Embryophyta</taxon>
        <taxon>Tracheophyta</taxon>
        <taxon>Spermatophyta</taxon>
        <taxon>Magnoliopsida</taxon>
        <taxon>eudicotyledons</taxon>
        <taxon>Gunneridae</taxon>
        <taxon>Pentapetalae</taxon>
        <taxon>asterids</taxon>
        <taxon>campanulids</taxon>
        <taxon>Asterales</taxon>
        <taxon>Asteraceae</taxon>
        <taxon>Asteroideae</taxon>
        <taxon>Heliantheae alliance</taxon>
        <taxon>Millerieae</taxon>
        <taxon>Smallanthus</taxon>
    </lineage>
</organism>
<dbReference type="Proteomes" id="UP001056120">
    <property type="component" value="Linkage Group LG02"/>
</dbReference>
<evidence type="ECO:0000313" key="2">
    <source>
        <dbReference type="Proteomes" id="UP001056120"/>
    </source>
</evidence>
<name>A0ACB9JSQ8_9ASTR</name>